<gene>
    <name evidence="1" type="ORF">K4L44_15760</name>
</gene>
<accession>A0AC61NEI8</accession>
<reference evidence="1" key="1">
    <citation type="submission" date="2021-08" db="EMBL/GenBank/DDBJ databases">
        <title>Novel anaerobic bacterium isolated from sea squirt in East Sea, Republic of Korea.</title>
        <authorList>
            <person name="Nguyen T.H."/>
            <person name="Li Z."/>
            <person name="Lee Y.-J."/>
            <person name="Ko J."/>
            <person name="Kim S.-G."/>
        </authorList>
    </citation>
    <scope>NUCLEOTIDE SEQUENCE</scope>
    <source>
        <strain evidence="1">KCTC 25031</strain>
    </source>
</reference>
<proteinExistence type="predicted"/>
<keyword evidence="1" id="KW-0560">Oxidoreductase</keyword>
<sequence length="300" mass="33172">MRISVIGLGLIGGSIAKDLRREAFCNHIIGIDSSEDNANKALELGIVDEISSLDSGVSNCDLVIIAIPVNHTLAILPRILDNIKDTTTVTDMGSTKQTIVETVKNHKRRANYVPAHPMSGTENSGPEAAEEGLFKNRIAIICDHKESSVQHIALVEKMFQYLGMSIAYMSSAEQDLSTAFVSHLPHAASYALANAVQSKENQEIIFDLASGGFRSAVRLAKSSPQMWAPIFTENKTYVLEALDVYIKHLKSFRDDIAKEDATDMYRSISNANKIREVLDNKNPLLIKDEQKIIKLYTRKI</sequence>
<evidence type="ECO:0000313" key="2">
    <source>
        <dbReference type="Proteomes" id="UP000826212"/>
    </source>
</evidence>
<dbReference type="Proteomes" id="UP000826212">
    <property type="component" value="Chromosome"/>
</dbReference>
<keyword evidence="2" id="KW-1185">Reference proteome</keyword>
<organism evidence="1 2">
    <name type="scientific">Halosquirtibacter laminarini</name>
    <dbReference type="NCBI Taxonomy" id="3374600"/>
    <lineage>
        <taxon>Bacteria</taxon>
        <taxon>Pseudomonadati</taxon>
        <taxon>Bacteroidota</taxon>
        <taxon>Bacteroidia</taxon>
        <taxon>Marinilabiliales</taxon>
        <taxon>Prolixibacteraceae</taxon>
        <taxon>Halosquirtibacter</taxon>
    </lineage>
</organism>
<protein>
    <submittedName>
        <fullName evidence="1">Prephenate dehydrogenase</fullName>
        <ecNumber evidence="1">1.3.1.12</ecNumber>
    </submittedName>
</protein>
<dbReference type="EMBL" id="CP081303">
    <property type="protein sequence ID" value="QZE13964.1"/>
    <property type="molecule type" value="Genomic_DNA"/>
</dbReference>
<dbReference type="EC" id="1.3.1.12" evidence="1"/>
<evidence type="ECO:0000313" key="1">
    <source>
        <dbReference type="EMBL" id="QZE13964.1"/>
    </source>
</evidence>
<name>A0AC61NEI8_9BACT</name>